<feature type="chain" id="PRO_5044789451" description="Glycosyltransferase family 15 protein" evidence="1">
    <location>
        <begin position="20"/>
        <end position="428"/>
    </location>
</feature>
<reference evidence="2 3" key="1">
    <citation type="journal article" date="2016" name="Mol. Biol. Evol.">
        <title>Comparative Genomics of Early-Diverging Mushroom-Forming Fungi Provides Insights into the Origins of Lignocellulose Decay Capabilities.</title>
        <authorList>
            <person name="Nagy L.G."/>
            <person name="Riley R."/>
            <person name="Tritt A."/>
            <person name="Adam C."/>
            <person name="Daum C."/>
            <person name="Floudas D."/>
            <person name="Sun H."/>
            <person name="Yadav J.S."/>
            <person name="Pangilinan J."/>
            <person name="Larsson K.H."/>
            <person name="Matsuura K."/>
            <person name="Barry K."/>
            <person name="Labutti K."/>
            <person name="Kuo R."/>
            <person name="Ohm R.A."/>
            <person name="Bhattacharya S.S."/>
            <person name="Shirouzu T."/>
            <person name="Yoshinaga Y."/>
            <person name="Martin F.M."/>
            <person name="Grigoriev I.V."/>
            <person name="Hibbett D.S."/>
        </authorList>
    </citation>
    <scope>NUCLEOTIDE SEQUENCE [LARGE SCALE GENOMIC DNA]</scope>
    <source>
        <strain evidence="2 3">CBS 109695</strain>
    </source>
</reference>
<dbReference type="Proteomes" id="UP000076532">
    <property type="component" value="Unassembled WGS sequence"/>
</dbReference>
<proteinExistence type="predicted"/>
<evidence type="ECO:0000256" key="1">
    <source>
        <dbReference type="SAM" id="SignalP"/>
    </source>
</evidence>
<dbReference type="AlphaFoldDB" id="A0A166RQC4"/>
<organism evidence="2 3">
    <name type="scientific">Athelia psychrophila</name>
    <dbReference type="NCBI Taxonomy" id="1759441"/>
    <lineage>
        <taxon>Eukaryota</taxon>
        <taxon>Fungi</taxon>
        <taxon>Dikarya</taxon>
        <taxon>Basidiomycota</taxon>
        <taxon>Agaricomycotina</taxon>
        <taxon>Agaricomycetes</taxon>
        <taxon>Agaricomycetidae</taxon>
        <taxon>Atheliales</taxon>
        <taxon>Atheliaceae</taxon>
        <taxon>Athelia</taxon>
    </lineage>
</organism>
<dbReference type="EMBL" id="KV417503">
    <property type="protein sequence ID" value="KZP28531.1"/>
    <property type="molecule type" value="Genomic_DNA"/>
</dbReference>
<dbReference type="STRING" id="436010.A0A166RQC4"/>
<evidence type="ECO:0000313" key="2">
    <source>
        <dbReference type="EMBL" id="KZP28531.1"/>
    </source>
</evidence>
<gene>
    <name evidence="2" type="ORF">FIBSPDRAFT_852680</name>
</gene>
<protein>
    <recommendedName>
        <fullName evidence="4">Glycosyltransferase family 15 protein</fullName>
    </recommendedName>
</protein>
<feature type="signal peptide" evidence="1">
    <location>
        <begin position="1"/>
        <end position="19"/>
    </location>
</feature>
<evidence type="ECO:0000313" key="3">
    <source>
        <dbReference type="Proteomes" id="UP000076532"/>
    </source>
</evidence>
<name>A0A166RQC4_9AGAM</name>
<sequence length="428" mass="49334">MPRGRAFFLVILISISALSYWSFDSHIRPAFSSATLGFSQAPTAPVDHIDHNVMGGDGSILLVSAFYPVSKSKHTMGDYSKWLSHFLTPITTPIYFFTTPEMEPIIRKLRGNLPITINTTYLSAFDTPPLEGMREKYEEMRKLDREKSRHSTELYSIWTAKPFFLDEGMKNTKGQFEYAFWTDAGSFRKPHQYTAWPDAQRVKDVWAEGSKQSGTRPEDLFFVPVFEPPHGSMQYWNEAMGPVDNEFSEGSFFGGTAHTIRWWQDIYYAYHNAYLARGVFVGKDQTLMNALLMLNPKRIITVWFLDNSPPRSSDVEKRSIGSEDSHSLAKRAETSSLGLCDDVWYYYQFFLASKAEQGVMAEQWSREWISLWNKFSPWKSYWWTGNAQDLEDEGRGPCRVTRVWAVERLLKERVFGEGWSAPPSTIYS</sequence>
<accession>A0A166RQC4</accession>
<keyword evidence="1" id="KW-0732">Signal</keyword>
<keyword evidence="3" id="KW-1185">Reference proteome</keyword>
<evidence type="ECO:0008006" key="4">
    <source>
        <dbReference type="Google" id="ProtNLM"/>
    </source>
</evidence>
<dbReference type="OrthoDB" id="411632at2759"/>